<dbReference type="RefSeq" id="XP_019083130.1">
    <property type="nucleotide sequence ID" value="XM_019227585.1"/>
</dbReference>
<dbReference type="GeneID" id="104700791"/>
<dbReference type="Gene3D" id="3.40.50.10140">
    <property type="entry name" value="Toll/interleukin-1 receptor homology (TIR) domain"/>
    <property type="match status" value="1"/>
</dbReference>
<keyword evidence="2" id="KW-1185">Reference proteome</keyword>
<dbReference type="InterPro" id="IPR027417">
    <property type="entry name" value="P-loop_NTPase"/>
</dbReference>
<dbReference type="Gene3D" id="3.40.50.300">
    <property type="entry name" value="P-loop containing nucleotide triphosphate hydrolases"/>
    <property type="match status" value="1"/>
</dbReference>
<dbReference type="SUPFAM" id="SSF52200">
    <property type="entry name" value="Toll/Interleukin receptor TIR domain"/>
    <property type="match status" value="1"/>
</dbReference>
<organism evidence="2 3">
    <name type="scientific">Camelina sativa</name>
    <name type="common">False flax</name>
    <name type="synonym">Myagrum sativum</name>
    <dbReference type="NCBI Taxonomy" id="90675"/>
    <lineage>
        <taxon>Eukaryota</taxon>
        <taxon>Viridiplantae</taxon>
        <taxon>Streptophyta</taxon>
        <taxon>Embryophyta</taxon>
        <taxon>Tracheophyta</taxon>
        <taxon>Spermatophyta</taxon>
        <taxon>Magnoliopsida</taxon>
        <taxon>eudicotyledons</taxon>
        <taxon>Gunneridae</taxon>
        <taxon>Pentapetalae</taxon>
        <taxon>rosids</taxon>
        <taxon>malvids</taxon>
        <taxon>Brassicales</taxon>
        <taxon>Brassicaceae</taxon>
        <taxon>Camelineae</taxon>
        <taxon>Camelina</taxon>
    </lineage>
</organism>
<protein>
    <submittedName>
        <fullName evidence="3">Protein SUPPRESSOR OF npr1-1, CONSTITUTIVE 1-like</fullName>
    </submittedName>
</protein>
<dbReference type="Pfam" id="PF01582">
    <property type="entry name" value="TIR"/>
    <property type="match status" value="1"/>
</dbReference>
<dbReference type="PROSITE" id="PS50104">
    <property type="entry name" value="TIR"/>
    <property type="match status" value="1"/>
</dbReference>
<reference evidence="2" key="1">
    <citation type="journal article" date="2014" name="Nat. Commun.">
        <title>The emerging biofuel crop Camelina sativa retains a highly undifferentiated hexaploid genome structure.</title>
        <authorList>
            <person name="Kagale S."/>
            <person name="Koh C."/>
            <person name="Nixon J."/>
            <person name="Bollina V."/>
            <person name="Clarke W.E."/>
            <person name="Tuteja R."/>
            <person name="Spillane C."/>
            <person name="Robinson S.J."/>
            <person name="Links M.G."/>
            <person name="Clarke C."/>
            <person name="Higgins E.E."/>
            <person name="Huebert T."/>
            <person name="Sharpe A.G."/>
            <person name="Parkin I.A."/>
        </authorList>
    </citation>
    <scope>NUCLEOTIDE SEQUENCE [LARGE SCALE GENOMIC DNA]</scope>
    <source>
        <strain evidence="2">cv. DH55</strain>
    </source>
</reference>
<dbReference type="PANTHER" id="PTHR11017:SF549">
    <property type="entry name" value="DISEASE RESISTANCE PROTEIN RPP2A"/>
    <property type="match status" value="1"/>
</dbReference>
<reference evidence="3" key="2">
    <citation type="submission" date="2025-08" db="UniProtKB">
        <authorList>
            <consortium name="RefSeq"/>
        </authorList>
    </citation>
    <scope>IDENTIFICATION</scope>
    <source>
        <tissue evidence="3">Leaf</tissue>
    </source>
</reference>
<evidence type="ECO:0000313" key="3">
    <source>
        <dbReference type="RefSeq" id="XP_019083130.1"/>
    </source>
</evidence>
<evidence type="ECO:0000313" key="2">
    <source>
        <dbReference type="Proteomes" id="UP000694864"/>
    </source>
</evidence>
<proteinExistence type="predicted"/>
<feature type="domain" description="TIR" evidence="1">
    <location>
        <begin position="133"/>
        <end position="296"/>
    </location>
</feature>
<dbReference type="InterPro" id="IPR000157">
    <property type="entry name" value="TIR_dom"/>
</dbReference>
<dbReference type="InterPro" id="IPR035897">
    <property type="entry name" value="Toll_tir_struct_dom_sf"/>
</dbReference>
<accession>A0ABM1Q8P2</accession>
<dbReference type="InterPro" id="IPR044974">
    <property type="entry name" value="Disease_R_plants"/>
</dbReference>
<dbReference type="SUPFAM" id="SSF52540">
    <property type="entry name" value="P-loop containing nucleoside triphosphate hydrolases"/>
    <property type="match status" value="1"/>
</dbReference>
<dbReference type="Proteomes" id="UP000694864">
    <property type="component" value="Chromosome 7"/>
</dbReference>
<sequence length="357" mass="40421">MVCLSGGFPQLHTLSILGLLEWEEWVVEEGSMPLLHTMTISDCKKLKVFPDGFRFSYSLKDVVMDNEWKERLSKGGEDYYKFQHIPFVKFSGVCTMETLSSSLGDHMASTSEVLPIRSHDVDESDSTKEMMTQESECILVFSCNDNHDVEESHYMEAILKELQERGVTPLTCNLSGRESLNTNMLERCSVGIMVLSTSYVCSTQSMDHLVAIMEHWKEKNLVIIPIYFKVTRQDIFGLKGKSEAAFLHLQSSVQEDRVQKWKMALAEIASIDGHEWTKGTQVVLAEEVVRNACLRLYLKNSKNLVRILALLNQSQPSDADIVGIWGMAGIGKTSIAREIFGTLAPKYDLCYFYKTLI</sequence>
<gene>
    <name evidence="3" type="primary">LOC104700791</name>
</gene>
<name>A0ABM1Q8P2_CAMSA</name>
<dbReference type="SMART" id="SM00255">
    <property type="entry name" value="TIR"/>
    <property type="match status" value="1"/>
</dbReference>
<evidence type="ECO:0000259" key="1">
    <source>
        <dbReference type="PROSITE" id="PS50104"/>
    </source>
</evidence>
<dbReference type="PANTHER" id="PTHR11017">
    <property type="entry name" value="LEUCINE-RICH REPEAT-CONTAINING PROTEIN"/>
    <property type="match status" value="1"/>
</dbReference>